<dbReference type="Gene3D" id="1.20.1260.10">
    <property type="match status" value="1"/>
</dbReference>
<evidence type="ECO:0000256" key="3">
    <source>
        <dbReference type="ARBA" id="ARBA00022723"/>
    </source>
</evidence>
<keyword evidence="8" id="KW-0496">Mitochondrion</keyword>
<dbReference type="GO" id="GO:0006744">
    <property type="term" value="P:ubiquinone biosynthetic process"/>
    <property type="evidence" value="ECO:0007669"/>
    <property type="project" value="UniProtKB-UniRule"/>
</dbReference>
<accession>A0A5K3EKC4</accession>
<evidence type="ECO:0000256" key="6">
    <source>
        <dbReference type="ARBA" id="ARBA00023033"/>
    </source>
</evidence>
<evidence type="ECO:0000256" key="7">
    <source>
        <dbReference type="ARBA" id="ARBA00023136"/>
    </source>
</evidence>
<feature type="binding site" evidence="8">
    <location>
        <position position="24"/>
    </location>
    <ligand>
        <name>Fe cation</name>
        <dbReference type="ChEBI" id="CHEBI:24875"/>
        <label>1</label>
    </ligand>
</feature>
<keyword evidence="6 8" id="KW-0503">Monooxygenase</keyword>
<keyword evidence="7 8" id="KW-0472">Membrane</keyword>
<dbReference type="GO" id="GO:2000377">
    <property type="term" value="P:regulation of reactive oxygen species metabolic process"/>
    <property type="evidence" value="ECO:0007669"/>
    <property type="project" value="TreeGrafter"/>
</dbReference>
<comment type="function">
    <text evidence="8">Catalyzes the hydroxylation of 2-polyprenyl-3-methyl-6-methoxy-1,4-benzoquinol (DMQH2) during ubiquinone biosynthesis. Has also a structural role in the COQ enzyme complex, stabilizing other COQ polypeptides. Involved in lifespan determination in a ubiquinone-independent manner.</text>
</comment>
<evidence type="ECO:0000313" key="9">
    <source>
        <dbReference type="WBParaSite" id="MCU_000866-RB"/>
    </source>
</evidence>
<comment type="pathway">
    <text evidence="1 8">Cofactor biosynthesis; ubiquinone biosynthesis.</text>
</comment>
<dbReference type="GO" id="GO:0008340">
    <property type="term" value="P:determination of adult lifespan"/>
    <property type="evidence" value="ECO:0007669"/>
    <property type="project" value="TreeGrafter"/>
</dbReference>
<dbReference type="WBParaSite" id="MCU_000866-RB">
    <property type="protein sequence ID" value="MCU_000866-RB"/>
    <property type="gene ID" value="MCU_000866"/>
</dbReference>
<comment type="catalytic activity">
    <reaction evidence="8">
        <text>a 5-methoxy-2-methyl-3-(all-trans-polyprenyl)benzene-1,4-diol + AH2 + O2 = a 3-demethylubiquinol + A + H2O</text>
        <dbReference type="Rhea" id="RHEA:50908"/>
        <dbReference type="Rhea" id="RHEA-COMP:10859"/>
        <dbReference type="Rhea" id="RHEA-COMP:10914"/>
        <dbReference type="ChEBI" id="CHEBI:13193"/>
        <dbReference type="ChEBI" id="CHEBI:15377"/>
        <dbReference type="ChEBI" id="CHEBI:15379"/>
        <dbReference type="ChEBI" id="CHEBI:17499"/>
        <dbReference type="ChEBI" id="CHEBI:84167"/>
        <dbReference type="ChEBI" id="CHEBI:84422"/>
        <dbReference type="EC" id="1.14.99.60"/>
    </reaction>
</comment>
<dbReference type="InterPro" id="IPR011566">
    <property type="entry name" value="Ubq_synth_Coq7"/>
</dbReference>
<dbReference type="InterPro" id="IPR012347">
    <property type="entry name" value="Ferritin-like"/>
</dbReference>
<reference evidence="9" key="1">
    <citation type="submission" date="2019-11" db="UniProtKB">
        <authorList>
            <consortium name="WormBaseParasite"/>
        </authorList>
    </citation>
    <scope>IDENTIFICATION</scope>
</reference>
<dbReference type="PANTHER" id="PTHR11237:SF4">
    <property type="entry name" value="5-DEMETHOXYUBIQUINONE HYDROXYLASE, MITOCHONDRIAL"/>
    <property type="match status" value="1"/>
</dbReference>
<feature type="binding site" evidence="8">
    <location>
        <position position="145"/>
    </location>
    <ligand>
        <name>Fe cation</name>
        <dbReference type="ChEBI" id="CHEBI:24875"/>
        <label>2</label>
    </ligand>
</feature>
<dbReference type="HAMAP" id="MF_01658">
    <property type="entry name" value="COQ7"/>
    <property type="match status" value="1"/>
</dbReference>
<feature type="binding site" evidence="8">
    <location>
        <position position="57"/>
    </location>
    <ligand>
        <name>Fe cation</name>
        <dbReference type="ChEBI" id="CHEBI:24875"/>
        <label>1</label>
    </ligand>
</feature>
<comment type="subcellular location">
    <subcellularLocation>
        <location evidence="8">Mitochondrion inner membrane</location>
        <topology evidence="8">Peripheral membrane protein</topology>
        <orientation evidence="8">Matrix side</orientation>
    </subcellularLocation>
</comment>
<dbReference type="AlphaFoldDB" id="A0A5K3EKC4"/>
<feature type="binding site" evidence="8">
    <location>
        <position position="54"/>
    </location>
    <ligand>
        <name>Fe cation</name>
        <dbReference type="ChEBI" id="CHEBI:24875"/>
        <label>1</label>
    </ligand>
</feature>
<keyword evidence="2 8" id="KW-0831">Ubiquinone biosynthesis</keyword>
<comment type="cofactor">
    <cofactor evidence="8">
        <name>Fe cation</name>
        <dbReference type="ChEBI" id="CHEBI:24875"/>
    </cofactor>
    <text evidence="8">Binds 2 iron ions per subunit.</text>
</comment>
<dbReference type="GO" id="GO:0016709">
    <property type="term" value="F:oxidoreductase activity, acting on paired donors, with incorporation or reduction of molecular oxygen, NAD(P)H as one donor, and incorporation of one atom of oxygen"/>
    <property type="evidence" value="ECO:0007669"/>
    <property type="project" value="UniProtKB-UniRule"/>
</dbReference>
<dbReference type="Pfam" id="PF03232">
    <property type="entry name" value="COQ7"/>
    <property type="match status" value="1"/>
</dbReference>
<evidence type="ECO:0000256" key="5">
    <source>
        <dbReference type="ARBA" id="ARBA00023004"/>
    </source>
</evidence>
<evidence type="ECO:0000256" key="4">
    <source>
        <dbReference type="ARBA" id="ARBA00023002"/>
    </source>
</evidence>
<dbReference type="GO" id="GO:0046872">
    <property type="term" value="F:metal ion binding"/>
    <property type="evidence" value="ECO:0007669"/>
    <property type="project" value="UniProtKB-KW"/>
</dbReference>
<dbReference type="EC" id="1.14.99.60" evidence="8"/>
<dbReference type="UniPathway" id="UPA00232"/>
<dbReference type="InterPro" id="IPR009078">
    <property type="entry name" value="Ferritin-like_SF"/>
</dbReference>
<sequence>MVVRPSLRARALLDKMLRVDHAGELGAAYIYKGQLAVLRGRPSGHLIEHMLEQEKGHLSKFEELIPLNRVRPSVLIPIWRTAPYALGLVTALMGKEAAMACTVAVESVVGNHYNDQIRELLAADPAAHAELLQILKQFRDEEMEHHDAALGNDAELAPFYRQLSQFIRFASLAGIKVAERV</sequence>
<name>A0A5K3EKC4_MESCO</name>
<proteinExistence type="inferred from homology"/>
<keyword evidence="3 8" id="KW-0479">Metal-binding</keyword>
<evidence type="ECO:0000256" key="8">
    <source>
        <dbReference type="HAMAP-Rule" id="MF_03194"/>
    </source>
</evidence>
<comment type="subunit">
    <text evidence="8">Component of a multi-subunit COQ enzyme complex.</text>
</comment>
<dbReference type="GO" id="GO:0031314">
    <property type="term" value="C:extrinsic component of mitochondrial inner membrane"/>
    <property type="evidence" value="ECO:0007669"/>
    <property type="project" value="UniProtKB-UniRule"/>
</dbReference>
<keyword evidence="8" id="KW-0999">Mitochondrion inner membrane</keyword>
<dbReference type="PANTHER" id="PTHR11237">
    <property type="entry name" value="COENZYME Q10 BIOSYNTHESIS PROTEIN 7"/>
    <property type="match status" value="1"/>
</dbReference>
<feature type="binding site" evidence="8">
    <location>
        <position position="54"/>
    </location>
    <ligand>
        <name>Fe cation</name>
        <dbReference type="ChEBI" id="CHEBI:24875"/>
        <label>2</label>
    </ligand>
</feature>
<evidence type="ECO:0000256" key="1">
    <source>
        <dbReference type="ARBA" id="ARBA00004749"/>
    </source>
</evidence>
<dbReference type="GO" id="GO:0005634">
    <property type="term" value="C:nucleus"/>
    <property type="evidence" value="ECO:0007669"/>
    <property type="project" value="TreeGrafter"/>
</dbReference>
<keyword evidence="4 8" id="KW-0560">Oxidoreductase</keyword>
<feature type="binding site" evidence="8">
    <location>
        <position position="142"/>
    </location>
    <ligand>
        <name>Fe cation</name>
        <dbReference type="ChEBI" id="CHEBI:24875"/>
        <label>1</label>
    </ligand>
</feature>
<dbReference type="SUPFAM" id="SSF47240">
    <property type="entry name" value="Ferritin-like"/>
    <property type="match status" value="1"/>
</dbReference>
<comment type="similarity">
    <text evidence="8">Belongs to the COQ7 family.</text>
</comment>
<dbReference type="GO" id="GO:0008682">
    <property type="term" value="F:3-demethoxyubiquinol 3-hydroxylase activity"/>
    <property type="evidence" value="ECO:0007669"/>
    <property type="project" value="UniProtKB-EC"/>
</dbReference>
<feature type="binding site" evidence="8">
    <location>
        <position position="106"/>
    </location>
    <ligand>
        <name>Fe cation</name>
        <dbReference type="ChEBI" id="CHEBI:24875"/>
        <label>2</label>
    </ligand>
</feature>
<evidence type="ECO:0000256" key="2">
    <source>
        <dbReference type="ARBA" id="ARBA00022688"/>
    </source>
</evidence>
<protein>
    <recommendedName>
        <fullName evidence="8">5-demethoxyubiquinone hydroxylase, mitochondrial</fullName>
        <shortName evidence="8">DMQ hydroxylase</shortName>
        <ecNumber evidence="8">1.14.99.60</ecNumber>
    </recommendedName>
    <alternativeName>
        <fullName evidence="8">Ubiquinone biosynthesis monooxygenase COQ7</fullName>
    </alternativeName>
</protein>
<keyword evidence="5 8" id="KW-0408">Iron</keyword>
<feature type="binding site" evidence="8">
    <location>
        <position position="142"/>
    </location>
    <ligand>
        <name>Fe cation</name>
        <dbReference type="ChEBI" id="CHEBI:24875"/>
        <label>2</label>
    </ligand>
</feature>
<dbReference type="GO" id="GO:0010468">
    <property type="term" value="P:regulation of gene expression"/>
    <property type="evidence" value="ECO:0007669"/>
    <property type="project" value="TreeGrafter"/>
</dbReference>
<dbReference type="CDD" id="cd01042">
    <property type="entry name" value="DMQH"/>
    <property type="match status" value="1"/>
</dbReference>
<organism evidence="9">
    <name type="scientific">Mesocestoides corti</name>
    <name type="common">Flatworm</name>
    <dbReference type="NCBI Taxonomy" id="53468"/>
    <lineage>
        <taxon>Eukaryota</taxon>
        <taxon>Metazoa</taxon>
        <taxon>Spiralia</taxon>
        <taxon>Lophotrochozoa</taxon>
        <taxon>Platyhelminthes</taxon>
        <taxon>Cestoda</taxon>
        <taxon>Eucestoda</taxon>
        <taxon>Cyclophyllidea</taxon>
        <taxon>Mesocestoididae</taxon>
        <taxon>Mesocestoides</taxon>
    </lineage>
</organism>